<accession>A0A1M5RY10</accession>
<keyword evidence="8" id="KW-1185">Reference proteome</keyword>
<name>A0A1M5RY10_9GAMM</name>
<feature type="transmembrane region" description="Helical" evidence="5">
    <location>
        <begin position="48"/>
        <end position="70"/>
    </location>
</feature>
<comment type="subcellular location">
    <subcellularLocation>
        <location evidence="1">Membrane</location>
        <topology evidence="1">Multi-pass membrane protein</topology>
    </subcellularLocation>
</comment>
<evidence type="ECO:0000256" key="1">
    <source>
        <dbReference type="ARBA" id="ARBA00004141"/>
    </source>
</evidence>
<feature type="transmembrane region" description="Helical" evidence="5">
    <location>
        <begin position="164"/>
        <end position="183"/>
    </location>
</feature>
<evidence type="ECO:0000313" key="8">
    <source>
        <dbReference type="Proteomes" id="UP000199758"/>
    </source>
</evidence>
<sequence>MSDSALPRSTLVPLIVACALFMENFDATVIATALPAIAASMGEDPLRLSLAITAYLLSLAIFIPLSGWMADRYGARRVFRNAILIFVLGSLACAASQTIGQLVAARLFQGLGGAMMVPVGRLVLLRSVDKRHLVTALSYLTIPALMAPIMAPPVGGLIVTYTSWRVIFLINLPIGALGWYLVNRYIHDTPDDEQPPLDLAGWMLLGGGLAGLVLGFENIGKHVLPDYVAPALLAAGTLLLGLYALHARQERAPILRLSLLRVATFRTSVTGGSLFRIGVGAFSVLMPMMLQLGFGLSAVESGLITFASAVGGLMMKTLAKSLTRRYGFRRLLVSNTLICGTALILCGCLRPFMPYALMIGFLGITGFLRSLQFTCVNAMAFADIDEDDMSQATSFSATAQQLALSMGVGIGVQVLNISLWARGATVLQNLDFTIAFLVVGLISLSSWYSFRLLSPDAGSSVSGHRLALAHQGPAPAGH</sequence>
<evidence type="ECO:0000256" key="3">
    <source>
        <dbReference type="ARBA" id="ARBA00022989"/>
    </source>
</evidence>
<keyword evidence="2 5" id="KW-0812">Transmembrane</keyword>
<reference evidence="7 8" key="1">
    <citation type="submission" date="2016-11" db="EMBL/GenBank/DDBJ databases">
        <authorList>
            <person name="Jaros S."/>
            <person name="Januszkiewicz K."/>
            <person name="Wedrychowicz H."/>
        </authorList>
    </citation>
    <scope>NUCLEOTIDE SEQUENCE [LARGE SCALE GENOMIC DNA]</scope>
    <source>
        <strain evidence="7 8">CGMCC 1.7049</strain>
    </source>
</reference>
<dbReference type="InterPro" id="IPR020846">
    <property type="entry name" value="MFS_dom"/>
</dbReference>
<dbReference type="PANTHER" id="PTHR23501">
    <property type="entry name" value="MAJOR FACILITATOR SUPERFAMILY"/>
    <property type="match status" value="1"/>
</dbReference>
<dbReference type="GO" id="GO:0005886">
    <property type="term" value="C:plasma membrane"/>
    <property type="evidence" value="ECO:0007669"/>
    <property type="project" value="TreeGrafter"/>
</dbReference>
<feature type="transmembrane region" description="Helical" evidence="5">
    <location>
        <begin position="432"/>
        <end position="450"/>
    </location>
</feature>
<feature type="transmembrane region" description="Helical" evidence="5">
    <location>
        <begin position="82"/>
        <end position="100"/>
    </location>
</feature>
<dbReference type="EMBL" id="FQWZ01000008">
    <property type="protein sequence ID" value="SHH31125.1"/>
    <property type="molecule type" value="Genomic_DNA"/>
</dbReference>
<evidence type="ECO:0000259" key="6">
    <source>
        <dbReference type="PROSITE" id="PS50850"/>
    </source>
</evidence>
<feature type="domain" description="Major facilitator superfamily (MFS) profile" evidence="6">
    <location>
        <begin position="12"/>
        <end position="458"/>
    </location>
</feature>
<evidence type="ECO:0000256" key="4">
    <source>
        <dbReference type="ARBA" id="ARBA00023136"/>
    </source>
</evidence>
<dbReference type="AlphaFoldDB" id="A0A1M5RY10"/>
<dbReference type="GO" id="GO:0022857">
    <property type="term" value="F:transmembrane transporter activity"/>
    <property type="evidence" value="ECO:0007669"/>
    <property type="project" value="InterPro"/>
</dbReference>
<proteinExistence type="predicted"/>
<gene>
    <name evidence="7" type="ORF">SAMN04488068_3268</name>
</gene>
<evidence type="ECO:0000256" key="2">
    <source>
        <dbReference type="ARBA" id="ARBA00022692"/>
    </source>
</evidence>
<dbReference type="Gene3D" id="1.20.1720.10">
    <property type="entry name" value="Multidrug resistance protein D"/>
    <property type="match status" value="1"/>
</dbReference>
<keyword evidence="3 5" id="KW-1133">Transmembrane helix</keyword>
<feature type="transmembrane region" description="Helical" evidence="5">
    <location>
        <begin position="195"/>
        <end position="215"/>
    </location>
</feature>
<evidence type="ECO:0000256" key="5">
    <source>
        <dbReference type="SAM" id="Phobius"/>
    </source>
</evidence>
<organism evidence="7 8">
    <name type="scientific">Hydrocarboniphaga daqingensis</name>
    <dbReference type="NCBI Taxonomy" id="490188"/>
    <lineage>
        <taxon>Bacteria</taxon>
        <taxon>Pseudomonadati</taxon>
        <taxon>Pseudomonadota</taxon>
        <taxon>Gammaproteobacteria</taxon>
        <taxon>Nevskiales</taxon>
        <taxon>Nevskiaceae</taxon>
        <taxon>Hydrocarboniphaga</taxon>
    </lineage>
</organism>
<dbReference type="RefSeq" id="WP_139250321.1">
    <property type="nucleotide sequence ID" value="NZ_FQWZ01000008.1"/>
</dbReference>
<dbReference type="PROSITE" id="PS50850">
    <property type="entry name" value="MFS"/>
    <property type="match status" value="1"/>
</dbReference>
<feature type="transmembrane region" description="Helical" evidence="5">
    <location>
        <begin position="106"/>
        <end position="124"/>
    </location>
</feature>
<dbReference type="Gene3D" id="1.20.1250.20">
    <property type="entry name" value="MFS general substrate transporter like domains"/>
    <property type="match status" value="1"/>
</dbReference>
<dbReference type="InterPro" id="IPR011701">
    <property type="entry name" value="MFS"/>
</dbReference>
<feature type="transmembrane region" description="Helical" evidence="5">
    <location>
        <begin position="136"/>
        <end position="158"/>
    </location>
</feature>
<keyword evidence="4 5" id="KW-0472">Membrane</keyword>
<dbReference type="SUPFAM" id="SSF103473">
    <property type="entry name" value="MFS general substrate transporter"/>
    <property type="match status" value="1"/>
</dbReference>
<dbReference type="Proteomes" id="UP000199758">
    <property type="component" value="Unassembled WGS sequence"/>
</dbReference>
<protein>
    <submittedName>
        <fullName evidence="7">Drug resistance transporter, EmrB/QacA subfamily</fullName>
    </submittedName>
</protein>
<dbReference type="PANTHER" id="PTHR23501:SF1">
    <property type="entry name" value="TRANSPORT PROTEIN HSRA-RELATED"/>
    <property type="match status" value="1"/>
</dbReference>
<dbReference type="Pfam" id="PF07690">
    <property type="entry name" value="MFS_1"/>
    <property type="match status" value="1"/>
</dbReference>
<feature type="transmembrane region" description="Helical" evidence="5">
    <location>
        <begin position="331"/>
        <end position="353"/>
    </location>
</feature>
<feature type="transmembrane region" description="Helical" evidence="5">
    <location>
        <begin position="402"/>
        <end position="420"/>
    </location>
</feature>
<feature type="transmembrane region" description="Helical" evidence="5">
    <location>
        <begin position="227"/>
        <end position="246"/>
    </location>
</feature>
<dbReference type="InterPro" id="IPR036259">
    <property type="entry name" value="MFS_trans_sf"/>
</dbReference>
<dbReference type="OrthoDB" id="9812221at2"/>
<dbReference type="STRING" id="490188.SAMN04488068_3268"/>
<evidence type="ECO:0000313" key="7">
    <source>
        <dbReference type="EMBL" id="SHH31125.1"/>
    </source>
</evidence>
<feature type="transmembrane region" description="Helical" evidence="5">
    <location>
        <begin position="267"/>
        <end position="290"/>
    </location>
</feature>